<dbReference type="STRING" id="104421.E2AHG1"/>
<reference evidence="1 2" key="1">
    <citation type="journal article" date="2010" name="Science">
        <title>Genomic comparison of the ants Camponotus floridanus and Harpegnathos saltator.</title>
        <authorList>
            <person name="Bonasio R."/>
            <person name="Zhang G."/>
            <person name="Ye C."/>
            <person name="Mutti N.S."/>
            <person name="Fang X."/>
            <person name="Qin N."/>
            <person name="Donahue G."/>
            <person name="Yang P."/>
            <person name="Li Q."/>
            <person name="Li C."/>
            <person name="Zhang P."/>
            <person name="Huang Z."/>
            <person name="Berger S.L."/>
            <person name="Reinberg D."/>
            <person name="Wang J."/>
            <person name="Liebig J."/>
        </authorList>
    </citation>
    <scope>NUCLEOTIDE SEQUENCE [LARGE SCALE GENOMIC DNA]</scope>
    <source>
        <strain evidence="2">C129</strain>
    </source>
</reference>
<gene>
    <name evidence="1" type="ORF">EAG_12099</name>
</gene>
<accession>E2AHG1</accession>
<protein>
    <submittedName>
        <fullName evidence="1">Uncharacterized protein</fullName>
    </submittedName>
</protein>
<proteinExistence type="predicted"/>
<evidence type="ECO:0000313" key="1">
    <source>
        <dbReference type="EMBL" id="EFN67116.1"/>
    </source>
</evidence>
<dbReference type="EMBL" id="GL439539">
    <property type="protein sequence ID" value="EFN67116.1"/>
    <property type="molecule type" value="Genomic_DNA"/>
</dbReference>
<dbReference type="InParanoid" id="E2AHG1"/>
<dbReference type="SUPFAM" id="SSF50814">
    <property type="entry name" value="Lipocalins"/>
    <property type="match status" value="1"/>
</dbReference>
<name>E2AHG1_CAMFO</name>
<dbReference type="OrthoDB" id="412780at2759"/>
<evidence type="ECO:0000313" key="2">
    <source>
        <dbReference type="Proteomes" id="UP000000311"/>
    </source>
</evidence>
<dbReference type="Gene3D" id="2.40.128.20">
    <property type="match status" value="1"/>
</dbReference>
<organism evidence="2">
    <name type="scientific">Camponotus floridanus</name>
    <name type="common">Florida carpenter ant</name>
    <dbReference type="NCBI Taxonomy" id="104421"/>
    <lineage>
        <taxon>Eukaryota</taxon>
        <taxon>Metazoa</taxon>
        <taxon>Ecdysozoa</taxon>
        <taxon>Arthropoda</taxon>
        <taxon>Hexapoda</taxon>
        <taxon>Insecta</taxon>
        <taxon>Pterygota</taxon>
        <taxon>Neoptera</taxon>
        <taxon>Endopterygota</taxon>
        <taxon>Hymenoptera</taxon>
        <taxon>Apocrita</taxon>
        <taxon>Aculeata</taxon>
        <taxon>Formicoidea</taxon>
        <taxon>Formicidae</taxon>
        <taxon>Formicinae</taxon>
        <taxon>Camponotus</taxon>
    </lineage>
</organism>
<keyword evidence="2" id="KW-1185">Reference proteome</keyword>
<dbReference type="InterPro" id="IPR012674">
    <property type="entry name" value="Calycin"/>
</dbReference>
<dbReference type="Proteomes" id="UP000000311">
    <property type="component" value="Unassembled WGS sequence"/>
</dbReference>
<dbReference type="AlphaFoldDB" id="E2AHG1"/>
<sequence length="132" mass="14999">MEHVVGKYQYITSENLDEFLKDINKSEFSGILKSALTVEVQVNDDQSFTVTITNPERSVTNTFKLGEVYDEWFPSQKVPFKSVATKHDLGFQSETSLSPDLKLIRIYEFTGTQLIAVSAVFNTEECNNSYLI</sequence>